<evidence type="ECO:0000256" key="6">
    <source>
        <dbReference type="ARBA" id="ARBA00023315"/>
    </source>
</evidence>
<evidence type="ECO:0000313" key="9">
    <source>
        <dbReference type="EMBL" id="OMJ91725.1"/>
    </source>
</evidence>
<proteinExistence type="inferred from homology"/>
<keyword evidence="3 7" id="KW-0812">Transmembrane</keyword>
<evidence type="ECO:0000256" key="7">
    <source>
        <dbReference type="RuleBase" id="RU079119"/>
    </source>
</evidence>
<comment type="caution">
    <text evidence="9">The sequence shown here is derived from an EMBL/GenBank/DDBJ whole genome shotgun (WGS) entry which is preliminary data.</text>
</comment>
<dbReference type="PANTHER" id="PTHR22883:SF203">
    <property type="entry name" value="PALMITOYLTRANSFERASE"/>
    <property type="match status" value="1"/>
</dbReference>
<dbReference type="InterPro" id="IPR001594">
    <property type="entry name" value="Palmitoyltrfase_DHHC"/>
</dbReference>
<dbReference type="EMBL" id="MPUH01000075">
    <property type="protein sequence ID" value="OMJ91725.1"/>
    <property type="molecule type" value="Genomic_DNA"/>
</dbReference>
<evidence type="ECO:0000259" key="8">
    <source>
        <dbReference type="Pfam" id="PF01529"/>
    </source>
</evidence>
<comment type="subcellular location">
    <subcellularLocation>
        <location evidence="1">Membrane</location>
        <topology evidence="1">Multi-pass membrane protein</topology>
    </subcellularLocation>
</comment>
<sequence length="228" mass="26300">MLTIGITIRCTYIDPIDTAINNESIDESFVSKICTICRASVHENSKHCGECNKCVEYFDHHCKLLNNCIGKANYKYFIALVASLETISFSYLVMVFYVIIQAANETQEHIRLKQFFNTNDEGIKSLVGLLVVTAFMGLVVFVFNSYLIGLHIWLRKNSLTTYQYILILRKRKAEKARMIAPENNYNLPEDSMKQYFEPYINVKSQMEDTVLIQRNPNLLKNPEDPSET</sequence>
<gene>
    <name evidence="9" type="ORF">SteCoe_5620</name>
</gene>
<keyword evidence="5 7" id="KW-0472">Membrane</keyword>
<dbReference type="GO" id="GO:0005783">
    <property type="term" value="C:endoplasmic reticulum"/>
    <property type="evidence" value="ECO:0007669"/>
    <property type="project" value="TreeGrafter"/>
</dbReference>
<evidence type="ECO:0000256" key="4">
    <source>
        <dbReference type="ARBA" id="ARBA00022989"/>
    </source>
</evidence>
<dbReference type="EC" id="2.3.1.225" evidence="7"/>
<reference evidence="9 10" key="1">
    <citation type="submission" date="2016-11" db="EMBL/GenBank/DDBJ databases">
        <title>The macronuclear genome of Stentor coeruleus: a giant cell with tiny introns.</title>
        <authorList>
            <person name="Slabodnick M."/>
            <person name="Ruby J.G."/>
            <person name="Reiff S.B."/>
            <person name="Swart E.C."/>
            <person name="Gosai S."/>
            <person name="Prabakaran S."/>
            <person name="Witkowska E."/>
            <person name="Larue G.E."/>
            <person name="Fisher S."/>
            <person name="Freeman R.M."/>
            <person name="Gunawardena J."/>
            <person name="Chu W."/>
            <person name="Stover N.A."/>
            <person name="Gregory B.D."/>
            <person name="Nowacki M."/>
            <person name="Derisi J."/>
            <person name="Roy S.W."/>
            <person name="Marshall W.F."/>
            <person name="Sood P."/>
        </authorList>
    </citation>
    <scope>NUCLEOTIDE SEQUENCE [LARGE SCALE GENOMIC DNA]</scope>
    <source>
        <strain evidence="9">WM001</strain>
    </source>
</reference>
<feature type="transmembrane region" description="Helical" evidence="7">
    <location>
        <begin position="123"/>
        <end position="148"/>
    </location>
</feature>
<dbReference type="InterPro" id="IPR039859">
    <property type="entry name" value="PFA4/ZDH16/20/ERF2-like"/>
</dbReference>
<dbReference type="GO" id="GO:0005794">
    <property type="term" value="C:Golgi apparatus"/>
    <property type="evidence" value="ECO:0007669"/>
    <property type="project" value="TreeGrafter"/>
</dbReference>
<feature type="domain" description="Palmitoyltransferase DHHC" evidence="8">
    <location>
        <begin position="31"/>
        <end position="165"/>
    </location>
</feature>
<dbReference type="PROSITE" id="PS50216">
    <property type="entry name" value="DHHC"/>
    <property type="match status" value="1"/>
</dbReference>
<protein>
    <recommendedName>
        <fullName evidence="7">Palmitoyltransferase</fullName>
        <ecNumber evidence="7">2.3.1.225</ecNumber>
    </recommendedName>
</protein>
<evidence type="ECO:0000256" key="2">
    <source>
        <dbReference type="ARBA" id="ARBA00022679"/>
    </source>
</evidence>
<dbReference type="GO" id="GO:0006612">
    <property type="term" value="P:protein targeting to membrane"/>
    <property type="evidence" value="ECO:0007669"/>
    <property type="project" value="TreeGrafter"/>
</dbReference>
<evidence type="ECO:0000256" key="3">
    <source>
        <dbReference type="ARBA" id="ARBA00022692"/>
    </source>
</evidence>
<dbReference type="OrthoDB" id="1924421at2759"/>
<comment type="domain">
    <text evidence="7">The DHHC domain is required for palmitoyltransferase activity.</text>
</comment>
<dbReference type="Proteomes" id="UP000187209">
    <property type="component" value="Unassembled WGS sequence"/>
</dbReference>
<evidence type="ECO:0000313" key="10">
    <source>
        <dbReference type="Proteomes" id="UP000187209"/>
    </source>
</evidence>
<dbReference type="PANTHER" id="PTHR22883">
    <property type="entry name" value="ZINC FINGER DHHC DOMAIN CONTAINING PROTEIN"/>
    <property type="match status" value="1"/>
</dbReference>
<dbReference type="GO" id="GO:0019706">
    <property type="term" value="F:protein-cysteine S-palmitoyltransferase activity"/>
    <property type="evidence" value="ECO:0007669"/>
    <property type="project" value="UniProtKB-EC"/>
</dbReference>
<dbReference type="AlphaFoldDB" id="A0A1R2CRV9"/>
<keyword evidence="6 7" id="KW-0012">Acyltransferase</keyword>
<keyword evidence="10" id="KW-1185">Reference proteome</keyword>
<accession>A0A1R2CRV9</accession>
<dbReference type="Pfam" id="PF01529">
    <property type="entry name" value="DHHC"/>
    <property type="match status" value="1"/>
</dbReference>
<comment type="catalytic activity">
    <reaction evidence="7">
        <text>L-cysteinyl-[protein] + hexadecanoyl-CoA = S-hexadecanoyl-L-cysteinyl-[protein] + CoA</text>
        <dbReference type="Rhea" id="RHEA:36683"/>
        <dbReference type="Rhea" id="RHEA-COMP:10131"/>
        <dbReference type="Rhea" id="RHEA-COMP:11032"/>
        <dbReference type="ChEBI" id="CHEBI:29950"/>
        <dbReference type="ChEBI" id="CHEBI:57287"/>
        <dbReference type="ChEBI" id="CHEBI:57379"/>
        <dbReference type="ChEBI" id="CHEBI:74151"/>
        <dbReference type="EC" id="2.3.1.225"/>
    </reaction>
</comment>
<keyword evidence="2 7" id="KW-0808">Transferase</keyword>
<evidence type="ECO:0000256" key="5">
    <source>
        <dbReference type="ARBA" id="ARBA00023136"/>
    </source>
</evidence>
<keyword evidence="4 7" id="KW-1133">Transmembrane helix</keyword>
<evidence type="ECO:0000256" key="1">
    <source>
        <dbReference type="ARBA" id="ARBA00004141"/>
    </source>
</evidence>
<name>A0A1R2CRV9_9CILI</name>
<feature type="transmembrane region" description="Helical" evidence="7">
    <location>
        <begin position="76"/>
        <end position="103"/>
    </location>
</feature>
<organism evidence="9 10">
    <name type="scientific">Stentor coeruleus</name>
    <dbReference type="NCBI Taxonomy" id="5963"/>
    <lineage>
        <taxon>Eukaryota</taxon>
        <taxon>Sar</taxon>
        <taxon>Alveolata</taxon>
        <taxon>Ciliophora</taxon>
        <taxon>Postciliodesmatophora</taxon>
        <taxon>Heterotrichea</taxon>
        <taxon>Heterotrichida</taxon>
        <taxon>Stentoridae</taxon>
        <taxon>Stentor</taxon>
    </lineage>
</organism>
<dbReference type="GO" id="GO:0016020">
    <property type="term" value="C:membrane"/>
    <property type="evidence" value="ECO:0007669"/>
    <property type="project" value="UniProtKB-SubCell"/>
</dbReference>
<comment type="similarity">
    <text evidence="7">Belongs to the DHHC palmitoyltransferase family.</text>
</comment>